<gene>
    <name evidence="2" type="ORF">ACFFN1_14295</name>
</gene>
<reference evidence="2 3" key="1">
    <citation type="submission" date="2024-09" db="EMBL/GenBank/DDBJ databases">
        <authorList>
            <person name="Sun Q."/>
            <person name="Mori K."/>
        </authorList>
    </citation>
    <scope>NUCLEOTIDE SEQUENCE [LARGE SCALE GENOMIC DNA]</scope>
    <source>
        <strain evidence="2 3">JCM 11683</strain>
    </source>
</reference>
<dbReference type="EMBL" id="JBHMAU010000122">
    <property type="protein sequence ID" value="MFB9777546.1"/>
    <property type="molecule type" value="Genomic_DNA"/>
</dbReference>
<dbReference type="Proteomes" id="UP001589707">
    <property type="component" value="Unassembled WGS sequence"/>
</dbReference>
<sequence length="350" mass="38456">MAQYPVARLKAKAFGPFRDIDVPFAPGLNVIIGDNATGKSQLLKLVYSCTKTLKDSSSLTKKELSGAIASKLMGTLRPDSLGRLTYRARGRRRSEVEVKYSEIGEPLAFNFSSQARQEVTVDSVPNRKLEDEPVYLPPHELLTLSSSFMSLYDNFETGFDETWRDTIELLLRPALRGARMQQASALLEPFANLLHEGTVSESNGRFYLSQPGIGIFEAPLLAEGHRKLAMIVRLISNGILINGGYLFWDEPEANLNPASQRAVTHALIHLARSGAQVFVATHSLFLMRELQMATDGSDIAPQFIGLSRTSVGDAADVSEVKVQTADDLDALDHITALDAEAEQADSYLAW</sequence>
<dbReference type="PANTHER" id="PTHR43581:SF2">
    <property type="entry name" value="EXCINUCLEASE ATPASE SUBUNIT"/>
    <property type="match status" value="1"/>
</dbReference>
<name>A0ABV5X554_9MICO</name>
<dbReference type="CDD" id="cd00267">
    <property type="entry name" value="ABC_ATPase"/>
    <property type="match status" value="1"/>
</dbReference>
<protein>
    <submittedName>
        <fullName evidence="2">ATP/GTP-binding protein</fullName>
    </submittedName>
</protein>
<dbReference type="Gene3D" id="3.40.50.300">
    <property type="entry name" value="P-loop containing nucleotide triphosphate hydrolases"/>
    <property type="match status" value="1"/>
</dbReference>
<evidence type="ECO:0000313" key="2">
    <source>
        <dbReference type="EMBL" id="MFB9777546.1"/>
    </source>
</evidence>
<dbReference type="InterPro" id="IPR051396">
    <property type="entry name" value="Bact_Antivir_Def_Nuclease"/>
</dbReference>
<evidence type="ECO:0000259" key="1">
    <source>
        <dbReference type="Pfam" id="PF13304"/>
    </source>
</evidence>
<dbReference type="InterPro" id="IPR027417">
    <property type="entry name" value="P-loop_NTPase"/>
</dbReference>
<dbReference type="SUPFAM" id="SSF52540">
    <property type="entry name" value="P-loop containing nucleoside triphosphate hydrolases"/>
    <property type="match status" value="1"/>
</dbReference>
<dbReference type="InterPro" id="IPR003959">
    <property type="entry name" value="ATPase_AAA_core"/>
</dbReference>
<keyword evidence="3" id="KW-1185">Reference proteome</keyword>
<accession>A0ABV5X554</accession>
<comment type="caution">
    <text evidence="2">The sequence shown here is derived from an EMBL/GenBank/DDBJ whole genome shotgun (WGS) entry which is preliminary data.</text>
</comment>
<dbReference type="RefSeq" id="WP_376841521.1">
    <property type="nucleotide sequence ID" value="NZ_JBHMAU010000122.1"/>
</dbReference>
<proteinExistence type="predicted"/>
<evidence type="ECO:0000313" key="3">
    <source>
        <dbReference type="Proteomes" id="UP001589707"/>
    </source>
</evidence>
<dbReference type="Pfam" id="PF13304">
    <property type="entry name" value="AAA_21"/>
    <property type="match status" value="1"/>
</dbReference>
<feature type="domain" description="ATPase AAA-type core" evidence="1">
    <location>
        <begin position="28"/>
        <end position="287"/>
    </location>
</feature>
<organism evidence="2 3">
    <name type="scientific">Brevibacterium otitidis</name>
    <dbReference type="NCBI Taxonomy" id="53364"/>
    <lineage>
        <taxon>Bacteria</taxon>
        <taxon>Bacillati</taxon>
        <taxon>Actinomycetota</taxon>
        <taxon>Actinomycetes</taxon>
        <taxon>Micrococcales</taxon>
        <taxon>Brevibacteriaceae</taxon>
        <taxon>Brevibacterium</taxon>
    </lineage>
</organism>
<dbReference type="PANTHER" id="PTHR43581">
    <property type="entry name" value="ATP/GTP PHOSPHATASE"/>
    <property type="match status" value="1"/>
</dbReference>